<dbReference type="Proteomes" id="UP001165060">
    <property type="component" value="Unassembled WGS sequence"/>
</dbReference>
<feature type="chain" id="PRO_5045514463" description="Glycoside hydrolase family 65 central catalytic domain-containing protein" evidence="2">
    <location>
        <begin position="18"/>
        <end position="720"/>
    </location>
</feature>
<dbReference type="SUPFAM" id="SSF48208">
    <property type="entry name" value="Six-hairpin glycosidases"/>
    <property type="match status" value="1"/>
</dbReference>
<keyword evidence="5" id="KW-1185">Reference proteome</keyword>
<evidence type="ECO:0000313" key="4">
    <source>
        <dbReference type="EMBL" id="GMI29494.1"/>
    </source>
</evidence>
<sequence length="720" mass="75697">MMLPLLILALALPPSLCSPPPTPPARFLPSLSASDALYSASSSAAEYPTSLGNGYVATTVGSDTMYAAGIFNGASTGDDPSHRAALPSPLAVTVASSPLSGSLLHMREAAFYDFYDDGTTVCTFAHRSMRSLLVVSVTSEASPPAPVSLSSSFSTADTPDVAFSAPAASTIAGRNVTVLSGSTLTPEDPSLPAGTTRSVCIVAEAAPAEALPPFTLLSAVRTDLDSEDPCGAAASDFALAAAEKDLFASHTASHGDLLAGGIETSRPDVAAAANSSFYSLLSSLRADHPFSLSPGGLSNNAYNGHTFWDCETWMFPPLAFADADLARSLLEYRVSRMDAAALKARSYENETYGGSMFPWESAASGVETCPSWAATGALEQHVTADVMLAARQYYYLTGDDAWLKSGGGLDLLAATADFYVSRVSTDADGLSHITCIIPPDEYAECVDDSPYTNFAAKAGLEFAVEAHTLANVEPKKEWGQVADSLVVLEAQDDTGATYHPEYAGYEIGTEIKQADVVLLGYPLGLEMDAAVRRNDLDIYAAVTDGNGPAMTWAMHAVGFLELLEESDSADDAGALFNRSFANVKEPFLTWTETPEGGAVGFITGAGGFLQGLYSGWGGLRVEEAGVLTVRRPKVVEGWEGGEGGVLKMRGVPFMGRRVDIEVVGDDEIRFLVTAGEEGLVLVIDEDGDGEPEDEVALEVGREVVRSRVFDSEYKVTLGGK</sequence>
<keyword evidence="2" id="KW-0732">Signal</keyword>
<reference evidence="4 5" key="1">
    <citation type="journal article" date="2023" name="Commun. Biol.">
        <title>Genome analysis of Parmales, the sister group of diatoms, reveals the evolutionary specialization of diatoms from phago-mixotrophs to photoautotrophs.</title>
        <authorList>
            <person name="Ban H."/>
            <person name="Sato S."/>
            <person name="Yoshikawa S."/>
            <person name="Yamada K."/>
            <person name="Nakamura Y."/>
            <person name="Ichinomiya M."/>
            <person name="Sato N."/>
            <person name="Blanc-Mathieu R."/>
            <person name="Endo H."/>
            <person name="Kuwata A."/>
            <person name="Ogata H."/>
        </authorList>
    </citation>
    <scope>NUCLEOTIDE SEQUENCE [LARGE SCALE GENOMIC DNA]</scope>
</reference>
<evidence type="ECO:0000256" key="1">
    <source>
        <dbReference type="ARBA" id="ARBA00006768"/>
    </source>
</evidence>
<protein>
    <recommendedName>
        <fullName evidence="3">Glycoside hydrolase family 65 central catalytic domain-containing protein</fullName>
    </recommendedName>
</protein>
<evidence type="ECO:0000256" key="2">
    <source>
        <dbReference type="SAM" id="SignalP"/>
    </source>
</evidence>
<comment type="caution">
    <text evidence="4">The sequence shown here is derived from an EMBL/GenBank/DDBJ whole genome shotgun (WGS) entry which is preliminary data.</text>
</comment>
<dbReference type="PANTHER" id="PTHR11051">
    <property type="entry name" value="GLYCOSYL HYDROLASE-RELATED"/>
    <property type="match status" value="1"/>
</dbReference>
<dbReference type="EMBL" id="BRYB01003039">
    <property type="protein sequence ID" value="GMI29494.1"/>
    <property type="molecule type" value="Genomic_DNA"/>
</dbReference>
<dbReference type="PANTHER" id="PTHR11051:SF8">
    <property type="entry name" value="PROTEIN-GLUCOSYLGALACTOSYLHYDROXYLYSINE GLUCOSIDASE"/>
    <property type="match status" value="1"/>
</dbReference>
<gene>
    <name evidence="4" type="ORF">TeGR_g5640</name>
</gene>
<proteinExistence type="inferred from homology"/>
<dbReference type="Gene3D" id="1.50.10.10">
    <property type="match status" value="1"/>
</dbReference>
<dbReference type="InterPro" id="IPR005195">
    <property type="entry name" value="Glyco_hydro_65_M"/>
</dbReference>
<dbReference type="InterPro" id="IPR008928">
    <property type="entry name" value="6-hairpin_glycosidase_sf"/>
</dbReference>
<evidence type="ECO:0000313" key="5">
    <source>
        <dbReference type="Proteomes" id="UP001165060"/>
    </source>
</evidence>
<organism evidence="4 5">
    <name type="scientific">Tetraparma gracilis</name>
    <dbReference type="NCBI Taxonomy" id="2962635"/>
    <lineage>
        <taxon>Eukaryota</taxon>
        <taxon>Sar</taxon>
        <taxon>Stramenopiles</taxon>
        <taxon>Ochrophyta</taxon>
        <taxon>Bolidophyceae</taxon>
        <taxon>Parmales</taxon>
        <taxon>Triparmaceae</taxon>
        <taxon>Tetraparma</taxon>
    </lineage>
</organism>
<dbReference type="Pfam" id="PF03632">
    <property type="entry name" value="Glyco_hydro_65m"/>
    <property type="match status" value="1"/>
</dbReference>
<feature type="signal peptide" evidence="2">
    <location>
        <begin position="1"/>
        <end position="17"/>
    </location>
</feature>
<accession>A0ABQ6MPK0</accession>
<name>A0ABQ6MPK0_9STRA</name>
<feature type="domain" description="Glycoside hydrolase family 65 central catalytic" evidence="3">
    <location>
        <begin position="283"/>
        <end position="470"/>
    </location>
</feature>
<comment type="similarity">
    <text evidence="1">Belongs to the glycosyl hydrolase 65 family.</text>
</comment>
<dbReference type="InterPro" id="IPR012341">
    <property type="entry name" value="6hp_glycosidase-like_sf"/>
</dbReference>
<evidence type="ECO:0000259" key="3">
    <source>
        <dbReference type="Pfam" id="PF03632"/>
    </source>
</evidence>